<evidence type="ECO:0000259" key="10">
    <source>
        <dbReference type="PROSITE" id="PS50157"/>
    </source>
</evidence>
<feature type="domain" description="C2H2-type" evidence="10">
    <location>
        <begin position="157"/>
        <end position="180"/>
    </location>
</feature>
<dbReference type="PANTHER" id="PTHR46179:SF13">
    <property type="entry name" value="C2H2-TYPE DOMAIN-CONTAINING PROTEIN"/>
    <property type="match status" value="1"/>
</dbReference>
<dbReference type="InterPro" id="IPR013087">
    <property type="entry name" value="Znf_C2H2_type"/>
</dbReference>
<feature type="region of interest" description="Disordered" evidence="9">
    <location>
        <begin position="18"/>
        <end position="39"/>
    </location>
</feature>
<evidence type="ECO:0000256" key="9">
    <source>
        <dbReference type="SAM" id="MobiDB-lite"/>
    </source>
</evidence>
<dbReference type="AlphaFoldDB" id="A0A6A5YKK1"/>
<evidence type="ECO:0000256" key="3">
    <source>
        <dbReference type="ARBA" id="ARBA00022771"/>
    </source>
</evidence>
<evidence type="ECO:0000256" key="1">
    <source>
        <dbReference type="ARBA" id="ARBA00004123"/>
    </source>
</evidence>
<keyword evidence="4" id="KW-0862">Zinc</keyword>
<keyword evidence="6" id="KW-0804">Transcription</keyword>
<dbReference type="Pfam" id="PF00096">
    <property type="entry name" value="zf-C2H2"/>
    <property type="match status" value="2"/>
</dbReference>
<name>A0A6A5YKK1_9PLEO</name>
<evidence type="ECO:0000256" key="5">
    <source>
        <dbReference type="ARBA" id="ARBA00023015"/>
    </source>
</evidence>
<evidence type="ECO:0000256" key="7">
    <source>
        <dbReference type="ARBA" id="ARBA00023242"/>
    </source>
</evidence>
<dbReference type="SMART" id="SM00355">
    <property type="entry name" value="ZnF_C2H2"/>
    <property type="match status" value="3"/>
</dbReference>
<dbReference type="PROSITE" id="PS50157">
    <property type="entry name" value="ZINC_FINGER_C2H2_2"/>
    <property type="match status" value="2"/>
</dbReference>
<feature type="compositionally biased region" description="Basic residues" evidence="9">
    <location>
        <begin position="245"/>
        <end position="258"/>
    </location>
</feature>
<evidence type="ECO:0000256" key="4">
    <source>
        <dbReference type="ARBA" id="ARBA00022833"/>
    </source>
</evidence>
<gene>
    <name evidence="11" type="ORF">BDV96DRAFT_672834</name>
</gene>
<dbReference type="SUPFAM" id="SSF57667">
    <property type="entry name" value="beta-beta-alpha zinc fingers"/>
    <property type="match status" value="2"/>
</dbReference>
<dbReference type="Gene3D" id="3.30.160.60">
    <property type="entry name" value="Classic Zinc Finger"/>
    <property type="match status" value="2"/>
</dbReference>
<feature type="region of interest" description="Disordered" evidence="9">
    <location>
        <begin position="92"/>
        <end position="152"/>
    </location>
</feature>
<dbReference type="InterPro" id="IPR051061">
    <property type="entry name" value="Zinc_finger_trans_reg"/>
</dbReference>
<keyword evidence="7" id="KW-0539">Nucleus</keyword>
<feature type="region of interest" description="Disordered" evidence="9">
    <location>
        <begin position="234"/>
        <end position="258"/>
    </location>
</feature>
<dbReference type="InterPro" id="IPR036236">
    <property type="entry name" value="Znf_C2H2_sf"/>
</dbReference>
<dbReference type="OrthoDB" id="3798762at2759"/>
<proteinExistence type="predicted"/>
<reference evidence="11" key="1">
    <citation type="journal article" date="2020" name="Stud. Mycol.">
        <title>101 Dothideomycetes genomes: a test case for predicting lifestyles and emergence of pathogens.</title>
        <authorList>
            <person name="Haridas S."/>
            <person name="Albert R."/>
            <person name="Binder M."/>
            <person name="Bloem J."/>
            <person name="Labutti K."/>
            <person name="Salamov A."/>
            <person name="Andreopoulos B."/>
            <person name="Baker S."/>
            <person name="Barry K."/>
            <person name="Bills G."/>
            <person name="Bluhm B."/>
            <person name="Cannon C."/>
            <person name="Castanera R."/>
            <person name="Culley D."/>
            <person name="Daum C."/>
            <person name="Ezra D."/>
            <person name="Gonzalez J."/>
            <person name="Henrissat B."/>
            <person name="Kuo A."/>
            <person name="Liang C."/>
            <person name="Lipzen A."/>
            <person name="Lutzoni F."/>
            <person name="Magnuson J."/>
            <person name="Mondo S."/>
            <person name="Nolan M."/>
            <person name="Ohm R."/>
            <person name="Pangilinan J."/>
            <person name="Park H.-J."/>
            <person name="Ramirez L."/>
            <person name="Alfaro M."/>
            <person name="Sun H."/>
            <person name="Tritt A."/>
            <person name="Yoshinaga Y."/>
            <person name="Zwiers L.-H."/>
            <person name="Turgeon B."/>
            <person name="Goodwin S."/>
            <person name="Spatafora J."/>
            <person name="Crous P."/>
            <person name="Grigoriev I."/>
        </authorList>
    </citation>
    <scope>NUCLEOTIDE SEQUENCE</scope>
    <source>
        <strain evidence="11">CBS 627.86</strain>
    </source>
</reference>
<evidence type="ECO:0000313" key="12">
    <source>
        <dbReference type="Proteomes" id="UP000799770"/>
    </source>
</evidence>
<keyword evidence="2" id="KW-0479">Metal-binding</keyword>
<feature type="compositionally biased region" description="Polar residues" evidence="9">
    <location>
        <begin position="121"/>
        <end position="131"/>
    </location>
</feature>
<dbReference type="Proteomes" id="UP000799770">
    <property type="component" value="Unassembled WGS sequence"/>
</dbReference>
<keyword evidence="3 8" id="KW-0863">Zinc-finger</keyword>
<dbReference type="PROSITE" id="PS00028">
    <property type="entry name" value="ZINC_FINGER_C2H2_1"/>
    <property type="match status" value="2"/>
</dbReference>
<feature type="domain" description="C2H2-type" evidence="10">
    <location>
        <begin position="184"/>
        <end position="206"/>
    </location>
</feature>
<dbReference type="EMBL" id="ML977352">
    <property type="protein sequence ID" value="KAF2107692.1"/>
    <property type="molecule type" value="Genomic_DNA"/>
</dbReference>
<dbReference type="GO" id="GO:0008270">
    <property type="term" value="F:zinc ion binding"/>
    <property type="evidence" value="ECO:0007669"/>
    <property type="project" value="UniProtKB-KW"/>
</dbReference>
<sequence length="258" mass="28849">MSLARGLRLPASLACGRHSNAGRLCPPTHPTQGPNEREADNFDVETQYVDPLVVEYELNPIIFSSWRKVNPNTDERATSHYCETIEASQSLGELQNEEASDPLPLDSGHAGERENLDQAFPTASQTPNVSQPERLYADHTPESVPGTSGEDSSVNVFQCPACDAAYSRQGELNKHINRKHNLRFECPLCSRRFGLKADLERHTRTHKRTFALHCKIVGCRETFTRKDNLDRHVGEFHATTPGGARQRRAHKTRGAQNV</sequence>
<accession>A0A6A5YKK1</accession>
<dbReference type="PANTHER" id="PTHR46179">
    <property type="entry name" value="ZINC FINGER PROTEIN"/>
    <property type="match status" value="1"/>
</dbReference>
<dbReference type="GO" id="GO:0006357">
    <property type="term" value="P:regulation of transcription by RNA polymerase II"/>
    <property type="evidence" value="ECO:0007669"/>
    <property type="project" value="TreeGrafter"/>
</dbReference>
<keyword evidence="5" id="KW-0805">Transcription regulation</keyword>
<evidence type="ECO:0000313" key="11">
    <source>
        <dbReference type="EMBL" id="KAF2107692.1"/>
    </source>
</evidence>
<evidence type="ECO:0000256" key="8">
    <source>
        <dbReference type="PROSITE-ProRule" id="PRU00042"/>
    </source>
</evidence>
<evidence type="ECO:0000256" key="6">
    <source>
        <dbReference type="ARBA" id="ARBA00023163"/>
    </source>
</evidence>
<protein>
    <recommendedName>
        <fullName evidence="10">C2H2-type domain-containing protein</fullName>
    </recommendedName>
</protein>
<comment type="subcellular location">
    <subcellularLocation>
        <location evidence="1">Nucleus</location>
    </subcellularLocation>
</comment>
<keyword evidence="12" id="KW-1185">Reference proteome</keyword>
<organism evidence="11 12">
    <name type="scientific">Lophiotrema nucula</name>
    <dbReference type="NCBI Taxonomy" id="690887"/>
    <lineage>
        <taxon>Eukaryota</taxon>
        <taxon>Fungi</taxon>
        <taxon>Dikarya</taxon>
        <taxon>Ascomycota</taxon>
        <taxon>Pezizomycotina</taxon>
        <taxon>Dothideomycetes</taxon>
        <taxon>Pleosporomycetidae</taxon>
        <taxon>Pleosporales</taxon>
        <taxon>Lophiotremataceae</taxon>
        <taxon>Lophiotrema</taxon>
    </lineage>
</organism>
<evidence type="ECO:0000256" key="2">
    <source>
        <dbReference type="ARBA" id="ARBA00022723"/>
    </source>
</evidence>
<dbReference type="GO" id="GO:0005634">
    <property type="term" value="C:nucleus"/>
    <property type="evidence" value="ECO:0007669"/>
    <property type="project" value="UniProtKB-SubCell"/>
</dbReference>